<evidence type="ECO:0000313" key="2">
    <source>
        <dbReference type="EMBL" id="OUI92260.1"/>
    </source>
</evidence>
<dbReference type="AlphaFoldDB" id="A0A252AQZ8"/>
<sequence length="85" mass="9482">MDGKTTDYDKGVVRINVMVDDLYSVELGVHMENYAYLFDEFFLVADDLIYLPPLRAGLPATLSNHVSGGRQAPAKGKLRDRFCGN</sequence>
<organism evidence="2 3">
    <name type="scientific">Acetobacter indonesiensis</name>
    <dbReference type="NCBI Taxonomy" id="104101"/>
    <lineage>
        <taxon>Bacteria</taxon>
        <taxon>Pseudomonadati</taxon>
        <taxon>Pseudomonadota</taxon>
        <taxon>Alphaproteobacteria</taxon>
        <taxon>Acetobacterales</taxon>
        <taxon>Acetobacteraceae</taxon>
        <taxon>Acetobacter</taxon>
    </lineage>
</organism>
<comment type="caution">
    <text evidence="2">The sequence shown here is derived from an EMBL/GenBank/DDBJ whole genome shotgun (WGS) entry which is preliminary data.</text>
</comment>
<gene>
    <name evidence="2" type="ORF">HK17_10590</name>
</gene>
<dbReference type="EMBL" id="JOPA01000033">
    <property type="protein sequence ID" value="OUI92260.1"/>
    <property type="molecule type" value="Genomic_DNA"/>
</dbReference>
<evidence type="ECO:0000256" key="1">
    <source>
        <dbReference type="SAM" id="MobiDB-lite"/>
    </source>
</evidence>
<name>A0A252AQZ8_9PROT</name>
<reference evidence="3" key="1">
    <citation type="submission" date="2014-06" db="EMBL/GenBank/DDBJ databases">
        <authorList>
            <person name="Winans N.J."/>
            <person name="Newell P.D."/>
            <person name="Douglas A.E."/>
        </authorList>
    </citation>
    <scope>NUCLEOTIDE SEQUENCE [LARGE SCALE GENOMIC DNA]</scope>
</reference>
<feature type="region of interest" description="Disordered" evidence="1">
    <location>
        <begin position="66"/>
        <end position="85"/>
    </location>
</feature>
<dbReference type="Proteomes" id="UP000194641">
    <property type="component" value="Unassembled WGS sequence"/>
</dbReference>
<accession>A0A252AQZ8</accession>
<proteinExistence type="predicted"/>
<protein>
    <submittedName>
        <fullName evidence="2">Uncharacterized protein</fullName>
    </submittedName>
</protein>
<evidence type="ECO:0000313" key="3">
    <source>
        <dbReference type="Proteomes" id="UP000194641"/>
    </source>
</evidence>